<dbReference type="Gene3D" id="3.40.50.1110">
    <property type="entry name" value="SGNH hydrolase"/>
    <property type="match status" value="1"/>
</dbReference>
<sequence>MKSIKVKTILAFLITAILPLLIFANVSVNALFTDGMVIQRDAVVPIWGWADSNEIITIETSWGASAKVITNLEGNWRADIKTPEAGGPHQITVRSKNKIVINNVLSGDVWLCTGQSNMDFAMSKFVNNAREAQYQPLVEYIRNEVATAKDDWIRHIEVPQTTSLFKKQLNFEDTWRSVNPEDIGKITATGYFFAKELRKHVNVPIGLLECSWGGTRVQPWISEEAYLVDKNLKDYFEASRSETKAKIDIMDAEGYVDKAYEKALAKWNKKGQKGKKPKPEKHPTQDMQLPATLHNGMISSILPYRIKGAIWYQGESNAVFNPEEYEYYLTAMINNWRADWQQGNFPFYYAQLASCKRANEEADAGWAVVNDHLRRTLKVPNTGMAVLHDIGEAKDIHPHNKMDAGKRLAFWALKNDYNINIDAVSGPLYKAYSINGNKIIVTFSEAESGLMVANKHLLDDAVMVNQPIGAFEIQDINGDWKPATAKITNGNSIEVWSDTVSKPVNVRYAWTGTPVNANLYNKAGLPAAVFTTEN</sequence>
<reference evidence="4 7" key="1">
    <citation type="journal article" date="2015" name="Int. J. Syst. Evol. Microbiol.">
        <title>Algibacter amylolyticus sp. nov., isolated from intertidal sediment.</title>
        <authorList>
            <person name="Zhang D.C."/>
            <person name="Wu J."/>
            <person name="Neuner K."/>
            <person name="Yao J."/>
            <person name="Margesin R."/>
        </authorList>
    </citation>
    <scope>NUCLEOTIDE SEQUENCE [LARGE SCALE GENOMIC DNA]</scope>
    <source>
        <strain evidence="4 7">RU-4-M-4</strain>
    </source>
</reference>
<dbReference type="GO" id="GO:0005975">
    <property type="term" value="P:carbohydrate metabolic process"/>
    <property type="evidence" value="ECO:0007669"/>
    <property type="project" value="TreeGrafter"/>
</dbReference>
<feature type="compositionally biased region" description="Basic residues" evidence="2">
    <location>
        <begin position="267"/>
        <end position="279"/>
    </location>
</feature>
<reference evidence="5 6" key="2">
    <citation type="submission" date="2019-07" db="EMBL/GenBank/DDBJ databases">
        <title>Algibacter marinivivus sp. nov., isolated from the surface of a marine red alga.</title>
        <authorList>
            <person name="Zhong X."/>
            <person name="Xu W."/>
            <person name="Zhang Y."/>
            <person name="Zhang Q."/>
            <person name="Du Z."/>
        </authorList>
    </citation>
    <scope>NUCLEOTIDE SEQUENCE [LARGE SCALE GENOMIC DNA]</scope>
    <source>
        <strain evidence="5 6">RU-4-M-4</strain>
    </source>
</reference>
<organism evidence="4 7">
    <name type="scientific">Algibacter amylolyticus</name>
    <dbReference type="NCBI Taxonomy" id="1608400"/>
    <lineage>
        <taxon>Bacteria</taxon>
        <taxon>Pseudomonadati</taxon>
        <taxon>Bacteroidota</taxon>
        <taxon>Flavobacteriia</taxon>
        <taxon>Flavobacteriales</taxon>
        <taxon>Flavobacteriaceae</taxon>
        <taxon>Algibacter</taxon>
    </lineage>
</organism>
<evidence type="ECO:0000313" key="6">
    <source>
        <dbReference type="Proteomes" id="UP000315145"/>
    </source>
</evidence>
<evidence type="ECO:0000313" key="5">
    <source>
        <dbReference type="EMBL" id="TSJ77712.1"/>
    </source>
</evidence>
<name>A0A5M7BA80_9FLAO</name>
<dbReference type="GO" id="GO:0001681">
    <property type="term" value="F:sialate O-acetylesterase activity"/>
    <property type="evidence" value="ECO:0007669"/>
    <property type="project" value="InterPro"/>
</dbReference>
<proteinExistence type="predicted"/>
<evidence type="ECO:0000313" key="4">
    <source>
        <dbReference type="EMBL" id="KAA5825218.1"/>
    </source>
</evidence>
<dbReference type="SUPFAM" id="SSF52266">
    <property type="entry name" value="SGNH hydrolase"/>
    <property type="match status" value="1"/>
</dbReference>
<keyword evidence="1" id="KW-0378">Hydrolase</keyword>
<dbReference type="Proteomes" id="UP000315145">
    <property type="component" value="Unassembled WGS sequence"/>
</dbReference>
<dbReference type="OrthoDB" id="9816001at2"/>
<evidence type="ECO:0000256" key="2">
    <source>
        <dbReference type="SAM" id="MobiDB-lite"/>
    </source>
</evidence>
<feature type="domain" description="Sialate O-acetylesterase" evidence="3">
    <location>
        <begin position="107"/>
        <end position="241"/>
    </location>
</feature>
<dbReference type="PANTHER" id="PTHR22901">
    <property type="entry name" value="SIALATE O-ACETYLESTERASE"/>
    <property type="match status" value="1"/>
</dbReference>
<accession>A0A5M7BA80</accession>
<dbReference type="RefSeq" id="WP_144116250.1">
    <property type="nucleotide sequence ID" value="NZ_JACHGE010000005.1"/>
</dbReference>
<protein>
    <submittedName>
        <fullName evidence="4">Sialate O-acetylesterase</fullName>
    </submittedName>
</protein>
<dbReference type="Pfam" id="PF03629">
    <property type="entry name" value="SASA"/>
    <property type="match status" value="2"/>
</dbReference>
<reference evidence="4" key="3">
    <citation type="submission" date="2019-09" db="EMBL/GenBank/DDBJ databases">
        <authorList>
            <person name="Zhang D.-C."/>
        </authorList>
    </citation>
    <scope>NUCLEOTIDE SEQUENCE</scope>
    <source>
        <strain evidence="4">RU-4-M-4</strain>
    </source>
</reference>
<dbReference type="EMBL" id="VMBF01000004">
    <property type="protein sequence ID" value="TSJ77712.1"/>
    <property type="molecule type" value="Genomic_DNA"/>
</dbReference>
<dbReference type="EMBL" id="VWRS01000004">
    <property type="protein sequence ID" value="KAA5825218.1"/>
    <property type="molecule type" value="Genomic_DNA"/>
</dbReference>
<dbReference type="PANTHER" id="PTHR22901:SF0">
    <property type="entry name" value="SIALATE O-ACETYLESTERASE"/>
    <property type="match status" value="1"/>
</dbReference>
<feature type="region of interest" description="Disordered" evidence="2">
    <location>
        <begin position="267"/>
        <end position="287"/>
    </location>
</feature>
<evidence type="ECO:0000313" key="7">
    <source>
        <dbReference type="Proteomes" id="UP000322315"/>
    </source>
</evidence>
<evidence type="ECO:0000259" key="3">
    <source>
        <dbReference type="Pfam" id="PF03629"/>
    </source>
</evidence>
<feature type="domain" description="Sialate O-acetylesterase" evidence="3">
    <location>
        <begin position="305"/>
        <end position="406"/>
    </location>
</feature>
<keyword evidence="6" id="KW-1185">Reference proteome</keyword>
<evidence type="ECO:0000256" key="1">
    <source>
        <dbReference type="ARBA" id="ARBA00022801"/>
    </source>
</evidence>
<dbReference type="InterPro" id="IPR005181">
    <property type="entry name" value="SASA"/>
</dbReference>
<dbReference type="InterPro" id="IPR036514">
    <property type="entry name" value="SGNH_hydro_sf"/>
</dbReference>
<gene>
    <name evidence="4" type="ORF">F2B50_08500</name>
    <name evidence="5" type="ORF">FPF71_08500</name>
</gene>
<comment type="caution">
    <text evidence="4">The sequence shown here is derived from an EMBL/GenBank/DDBJ whole genome shotgun (WGS) entry which is preliminary data.</text>
</comment>
<dbReference type="AlphaFoldDB" id="A0A5M7BA80"/>
<dbReference type="InterPro" id="IPR039329">
    <property type="entry name" value="SIAE"/>
</dbReference>
<dbReference type="Proteomes" id="UP000322315">
    <property type="component" value="Unassembled WGS sequence"/>
</dbReference>